<dbReference type="GO" id="GO:0009229">
    <property type="term" value="P:thiamine diphosphate biosynthetic process"/>
    <property type="evidence" value="ECO:0007669"/>
    <property type="project" value="InterPro"/>
</dbReference>
<keyword evidence="6 13" id="KW-0418">Kinase</keyword>
<dbReference type="PANTHER" id="PTHR13622">
    <property type="entry name" value="THIAMIN PYROPHOSPHOKINASE"/>
    <property type="match status" value="1"/>
</dbReference>
<organism evidence="13">
    <name type="scientific">Ixodes ricinus</name>
    <name type="common">Common tick</name>
    <name type="synonym">Acarus ricinus</name>
    <dbReference type="NCBI Taxonomy" id="34613"/>
    <lineage>
        <taxon>Eukaryota</taxon>
        <taxon>Metazoa</taxon>
        <taxon>Ecdysozoa</taxon>
        <taxon>Arthropoda</taxon>
        <taxon>Chelicerata</taxon>
        <taxon>Arachnida</taxon>
        <taxon>Acari</taxon>
        <taxon>Parasitiformes</taxon>
        <taxon>Ixodida</taxon>
        <taxon>Ixodoidea</taxon>
        <taxon>Ixodidae</taxon>
        <taxon>Ixodinae</taxon>
        <taxon>Ixodes</taxon>
    </lineage>
</organism>
<dbReference type="InterPro" id="IPR007373">
    <property type="entry name" value="Thiamin_PyroPKinase_B1-bd"/>
</dbReference>
<sequence length="259" mass="28913">MSADCTPWKEWDPEAMLFRNKESKNAIVIPNQPLSENTCVFLKRHWNKAVLKVCVDGGAERLRKAMGSQAEQFLPDYLTGDFDSVSKETMEFYKSRGTKTVHTPDQDRTDLTKALMVLAEHCEEHSLQVDCVLVTCGSFDRMDHMMADFNTLFVSRGFLGSATACLMLDNSLTWLLDKGRHRVRTPLHLVGSWCGLVPLGQPSQSVTTTGLKWNLDKSAMNFGGLISTSNMFDGLDTVTVETDVPLIWTMECACESDSA</sequence>
<dbReference type="GO" id="GO:0006772">
    <property type="term" value="P:thiamine metabolic process"/>
    <property type="evidence" value="ECO:0007669"/>
    <property type="project" value="InterPro"/>
</dbReference>
<dbReference type="Pfam" id="PF04265">
    <property type="entry name" value="TPK_B1_binding"/>
    <property type="match status" value="1"/>
</dbReference>
<dbReference type="GO" id="GO:0016301">
    <property type="term" value="F:kinase activity"/>
    <property type="evidence" value="ECO:0007669"/>
    <property type="project" value="UniProtKB-KW"/>
</dbReference>
<dbReference type="InterPro" id="IPR007371">
    <property type="entry name" value="TPK_catalytic"/>
</dbReference>
<comment type="subunit">
    <text evidence="3">Homodimer.</text>
</comment>
<evidence type="ECO:0000256" key="8">
    <source>
        <dbReference type="ARBA" id="ARBA00050898"/>
    </source>
</evidence>
<dbReference type="SMART" id="SM00983">
    <property type="entry name" value="TPK_B1_binding"/>
    <property type="match status" value="1"/>
</dbReference>
<evidence type="ECO:0000313" key="13">
    <source>
        <dbReference type="EMBL" id="JAA66934.1"/>
    </source>
</evidence>
<dbReference type="AlphaFoldDB" id="A0A0K8R8Y1"/>
<comment type="pathway">
    <text evidence="1">Cofactor biosynthesis; thiamine diphosphate biosynthesis; thiamine diphosphate from thiamine: step 1/1.</text>
</comment>
<dbReference type="CDD" id="cd07995">
    <property type="entry name" value="TPK"/>
    <property type="match status" value="1"/>
</dbReference>
<evidence type="ECO:0000256" key="7">
    <source>
        <dbReference type="ARBA" id="ARBA00022840"/>
    </source>
</evidence>
<evidence type="ECO:0000256" key="10">
    <source>
        <dbReference type="ARBA" id="ARBA00074758"/>
    </source>
</evidence>
<keyword evidence="4" id="KW-0808">Transferase</keyword>
<dbReference type="InterPro" id="IPR036371">
    <property type="entry name" value="TPK_B1-bd_sf"/>
</dbReference>
<comment type="catalytic activity">
    <reaction evidence="8">
        <text>thiamine + UTP = thiamine diphosphate + UMP + H(+)</text>
        <dbReference type="Rhea" id="RHEA:79423"/>
        <dbReference type="ChEBI" id="CHEBI:15378"/>
        <dbReference type="ChEBI" id="CHEBI:18385"/>
        <dbReference type="ChEBI" id="CHEBI:46398"/>
        <dbReference type="ChEBI" id="CHEBI:57865"/>
        <dbReference type="ChEBI" id="CHEBI:58937"/>
    </reaction>
    <physiologicalReaction direction="left-to-right" evidence="8">
        <dbReference type="Rhea" id="RHEA:79424"/>
    </physiologicalReaction>
</comment>
<dbReference type="GO" id="GO:0004788">
    <property type="term" value="F:thiamine diphosphokinase activity"/>
    <property type="evidence" value="ECO:0007669"/>
    <property type="project" value="InterPro"/>
</dbReference>
<dbReference type="NCBIfam" id="TIGR01378">
    <property type="entry name" value="thi_PPkinase"/>
    <property type="match status" value="1"/>
</dbReference>
<comment type="function">
    <text evidence="9">Catalyzes the phosphorylation of thiamine to thiamine pyrophosphate (TPP) utilizing UTP and therefore links the biosynthesis of TPP to pyrimidines metabolism. By producing thiamine pyrophosphate, a cofactor of the mitochondrial pyruvate dehydrogenase indirectly regulates pyruvate oxidation and lipogenesis. Although it can also catalyze thiamine phosphorylation using ATP and CTP in vitro, it does so with significantly lower efficiency and without physiological relevance evidence.</text>
</comment>
<evidence type="ECO:0000256" key="1">
    <source>
        <dbReference type="ARBA" id="ARBA00005078"/>
    </source>
</evidence>
<dbReference type="Gene3D" id="3.40.50.10240">
    <property type="entry name" value="Thiamin pyrophosphokinase, catalytic domain"/>
    <property type="match status" value="1"/>
</dbReference>
<evidence type="ECO:0000256" key="5">
    <source>
        <dbReference type="ARBA" id="ARBA00022741"/>
    </source>
</evidence>
<name>A0A0K8R8Y1_IXORI</name>
<dbReference type="Pfam" id="PF04263">
    <property type="entry name" value="TPK_catalytic"/>
    <property type="match status" value="1"/>
</dbReference>
<dbReference type="EMBL" id="GADI01006874">
    <property type="protein sequence ID" value="JAA66934.1"/>
    <property type="molecule type" value="mRNA"/>
</dbReference>
<dbReference type="SUPFAM" id="SSF63999">
    <property type="entry name" value="Thiamin pyrophosphokinase, catalytic domain"/>
    <property type="match status" value="1"/>
</dbReference>
<dbReference type="GO" id="GO:0005829">
    <property type="term" value="C:cytosol"/>
    <property type="evidence" value="ECO:0007669"/>
    <property type="project" value="UniProtKB-ARBA"/>
</dbReference>
<dbReference type="GO" id="GO:0005524">
    <property type="term" value="F:ATP binding"/>
    <property type="evidence" value="ECO:0007669"/>
    <property type="project" value="UniProtKB-KW"/>
</dbReference>
<keyword evidence="5" id="KW-0547">Nucleotide-binding</keyword>
<evidence type="ECO:0000256" key="2">
    <source>
        <dbReference type="ARBA" id="ARBA00006785"/>
    </source>
</evidence>
<protein>
    <recommendedName>
        <fullName evidence="10">Thiamine pyrophosphokinase 1</fullName>
    </recommendedName>
    <alternativeName>
        <fullName evidence="11">Thiamin pyrophosphokinase 1</fullName>
    </alternativeName>
</protein>
<accession>A0A0K8R8Y1</accession>
<evidence type="ECO:0000256" key="9">
    <source>
        <dbReference type="ARBA" id="ARBA00055888"/>
    </source>
</evidence>
<dbReference type="GO" id="GO:0030975">
    <property type="term" value="F:thiamine binding"/>
    <property type="evidence" value="ECO:0007669"/>
    <property type="project" value="InterPro"/>
</dbReference>
<dbReference type="FunFam" id="3.40.50.10240:FF:000006">
    <property type="entry name" value="Thiamin pyrophosphokinase 1"/>
    <property type="match status" value="1"/>
</dbReference>
<reference evidence="13" key="1">
    <citation type="submission" date="2012-12" db="EMBL/GenBank/DDBJ databases">
        <title>Identification and characterization of a phenylalanine ammonia-lyase gene family in Isatis indigotica Fort.</title>
        <authorList>
            <person name="Liu Q."/>
            <person name="Chen J."/>
            <person name="Zhou X."/>
            <person name="Di P."/>
            <person name="Xiao Y."/>
            <person name="Xuan H."/>
            <person name="Zhang L."/>
            <person name="Chen W."/>
        </authorList>
    </citation>
    <scope>NUCLEOTIDE SEQUENCE</scope>
    <source>
        <tissue evidence="13">Salivary gland</tissue>
    </source>
</reference>
<proteinExistence type="evidence at transcript level"/>
<keyword evidence="7" id="KW-0067">ATP-binding</keyword>
<dbReference type="FunFam" id="2.60.120.320:FF:000002">
    <property type="entry name" value="Thiamine pyrophosphokinase"/>
    <property type="match status" value="1"/>
</dbReference>
<evidence type="ECO:0000259" key="12">
    <source>
        <dbReference type="SMART" id="SM00983"/>
    </source>
</evidence>
<dbReference type="Gene3D" id="2.60.120.320">
    <property type="entry name" value="Thiamin pyrophosphokinase, thiamin-binding domain"/>
    <property type="match status" value="1"/>
</dbReference>
<feature type="domain" description="Thiamin pyrophosphokinase thiamin-binding" evidence="12">
    <location>
        <begin position="179"/>
        <end position="246"/>
    </location>
</feature>
<dbReference type="SUPFAM" id="SSF63862">
    <property type="entry name" value="Thiamin pyrophosphokinase, substrate-binding domain"/>
    <property type="match status" value="1"/>
</dbReference>
<dbReference type="InterPro" id="IPR036759">
    <property type="entry name" value="TPK_catalytic_sf"/>
</dbReference>
<evidence type="ECO:0000256" key="11">
    <source>
        <dbReference type="ARBA" id="ARBA00076797"/>
    </source>
</evidence>
<dbReference type="InterPro" id="IPR006282">
    <property type="entry name" value="Thi_PPkinase"/>
</dbReference>
<dbReference type="PANTHER" id="PTHR13622:SF8">
    <property type="entry name" value="THIAMIN PYROPHOSPHOKINASE 1"/>
    <property type="match status" value="1"/>
</dbReference>
<evidence type="ECO:0000256" key="3">
    <source>
        <dbReference type="ARBA" id="ARBA00011738"/>
    </source>
</evidence>
<comment type="similarity">
    <text evidence="2">Belongs to the thiamine pyrophosphokinase family.</text>
</comment>
<evidence type="ECO:0000256" key="4">
    <source>
        <dbReference type="ARBA" id="ARBA00022679"/>
    </source>
</evidence>
<evidence type="ECO:0000256" key="6">
    <source>
        <dbReference type="ARBA" id="ARBA00022777"/>
    </source>
</evidence>